<evidence type="ECO:0000313" key="7">
    <source>
        <dbReference type="Proteomes" id="UP000225706"/>
    </source>
</evidence>
<evidence type="ECO:0000256" key="1">
    <source>
        <dbReference type="ARBA" id="ARBA00022737"/>
    </source>
</evidence>
<proteinExistence type="predicted"/>
<feature type="region of interest" description="Disordered" evidence="4">
    <location>
        <begin position="168"/>
        <end position="188"/>
    </location>
</feature>
<organism evidence="6 7">
    <name type="scientific">Stylophora pistillata</name>
    <name type="common">Smooth cauliflower coral</name>
    <dbReference type="NCBI Taxonomy" id="50429"/>
    <lineage>
        <taxon>Eukaryota</taxon>
        <taxon>Metazoa</taxon>
        <taxon>Cnidaria</taxon>
        <taxon>Anthozoa</taxon>
        <taxon>Hexacorallia</taxon>
        <taxon>Scleractinia</taxon>
        <taxon>Astrocoeniina</taxon>
        <taxon>Pocilloporidae</taxon>
        <taxon>Stylophora</taxon>
    </lineage>
</organism>
<feature type="domain" description="CUB" evidence="5">
    <location>
        <begin position="196"/>
        <end position="303"/>
    </location>
</feature>
<evidence type="ECO:0000313" key="6">
    <source>
        <dbReference type="EMBL" id="PFX21852.1"/>
    </source>
</evidence>
<dbReference type="AlphaFoldDB" id="A0A2B4S032"/>
<feature type="region of interest" description="Disordered" evidence="4">
    <location>
        <begin position="1"/>
        <end position="41"/>
    </location>
</feature>
<feature type="region of interest" description="Disordered" evidence="4">
    <location>
        <begin position="75"/>
        <end position="96"/>
    </location>
</feature>
<dbReference type="EMBL" id="LSMT01000260">
    <property type="protein sequence ID" value="PFX21852.1"/>
    <property type="molecule type" value="Genomic_DNA"/>
</dbReference>
<dbReference type="OrthoDB" id="8836374at2759"/>
<comment type="caution">
    <text evidence="6">The sequence shown here is derived from an EMBL/GenBank/DDBJ whole genome shotgun (WGS) entry which is preliminary data.</text>
</comment>
<evidence type="ECO:0000256" key="2">
    <source>
        <dbReference type="ARBA" id="ARBA00023157"/>
    </source>
</evidence>
<evidence type="ECO:0000259" key="5">
    <source>
        <dbReference type="PROSITE" id="PS01180"/>
    </source>
</evidence>
<keyword evidence="7" id="KW-1185">Reference proteome</keyword>
<reference evidence="7" key="1">
    <citation type="journal article" date="2017" name="bioRxiv">
        <title>Comparative analysis of the genomes of Stylophora pistillata and Acropora digitifera provides evidence for extensive differences between species of corals.</title>
        <authorList>
            <person name="Voolstra C.R."/>
            <person name="Li Y."/>
            <person name="Liew Y.J."/>
            <person name="Baumgarten S."/>
            <person name="Zoccola D."/>
            <person name="Flot J.-F."/>
            <person name="Tambutte S."/>
            <person name="Allemand D."/>
            <person name="Aranda M."/>
        </authorList>
    </citation>
    <scope>NUCLEOTIDE SEQUENCE [LARGE SCALE GENOMIC DNA]</scope>
</reference>
<dbReference type="InterPro" id="IPR000859">
    <property type="entry name" value="CUB_dom"/>
</dbReference>
<feature type="compositionally biased region" description="Low complexity" evidence="4">
    <location>
        <begin position="176"/>
        <end position="188"/>
    </location>
</feature>
<evidence type="ECO:0000256" key="3">
    <source>
        <dbReference type="PROSITE-ProRule" id="PRU00059"/>
    </source>
</evidence>
<feature type="compositionally biased region" description="Low complexity" evidence="4">
    <location>
        <begin position="121"/>
        <end position="140"/>
    </location>
</feature>
<sequence>MQTTTATNRTPPPRSSGTIPRSRLTPQETSASEAPTLATTRTRQTAIRTEQLNLAVSTDQLPQSNVTWRITAMTPRTRSTAASSAVAPTSATTRTRQTAIRTEQLNPVMVSTEELPRSNATRRVTATTPRTRSTAASSAIPPTPPSAFGGMNATQPPFPGFPSATLRPTPSSASGVVDVTSSPSSQVPTQPPFTGCGWLLNSSRGTFASPGYPFSYSNNLNCLWTLRIPTDSVLSLQFERFNTDRCCDFVELTVSTGRLARLSGFRNGFSITVRGDRSPVLNITFTTDRSVVRPGFFARYIIIFGFPSATLRPTPSSASGVVDVTSSLSSQVPSQPPFTMPRPTSFTPFNNVTLPNTARPPSNTPFVTLPTEVRRKHFLDLSYGQIA</sequence>
<evidence type="ECO:0000256" key="4">
    <source>
        <dbReference type="SAM" id="MobiDB-lite"/>
    </source>
</evidence>
<gene>
    <name evidence="6" type="primary">Dmbt1</name>
    <name evidence="6" type="ORF">AWC38_SpisGene13656</name>
</gene>
<comment type="caution">
    <text evidence="3">Lacks conserved residue(s) required for the propagation of feature annotation.</text>
</comment>
<dbReference type="Gene3D" id="2.60.120.290">
    <property type="entry name" value="Spermadhesin, CUB domain"/>
    <property type="match status" value="1"/>
</dbReference>
<keyword evidence="1" id="KW-0677">Repeat</keyword>
<accession>A0A2B4S032</accession>
<dbReference type="PANTHER" id="PTHR24251">
    <property type="entry name" value="OVOCHYMASE-RELATED"/>
    <property type="match status" value="1"/>
</dbReference>
<protein>
    <submittedName>
        <fullName evidence="6">Deleted in malignant brain tumors 1 protein</fullName>
    </submittedName>
</protein>
<dbReference type="Pfam" id="PF00431">
    <property type="entry name" value="CUB"/>
    <property type="match status" value="1"/>
</dbReference>
<dbReference type="InterPro" id="IPR035914">
    <property type="entry name" value="Sperma_CUB_dom_sf"/>
</dbReference>
<dbReference type="CDD" id="cd00041">
    <property type="entry name" value="CUB"/>
    <property type="match status" value="1"/>
</dbReference>
<name>A0A2B4S032_STYPI</name>
<keyword evidence="2" id="KW-1015">Disulfide bond</keyword>
<feature type="region of interest" description="Disordered" evidence="4">
    <location>
        <begin position="113"/>
        <end position="144"/>
    </location>
</feature>
<dbReference type="SMART" id="SM00042">
    <property type="entry name" value="CUB"/>
    <property type="match status" value="1"/>
</dbReference>
<feature type="compositionally biased region" description="Polar residues" evidence="4">
    <location>
        <begin position="15"/>
        <end position="33"/>
    </location>
</feature>
<dbReference type="SUPFAM" id="SSF49854">
    <property type="entry name" value="Spermadhesin, CUB domain"/>
    <property type="match status" value="1"/>
</dbReference>
<dbReference type="Proteomes" id="UP000225706">
    <property type="component" value="Unassembled WGS sequence"/>
</dbReference>
<dbReference type="PROSITE" id="PS01180">
    <property type="entry name" value="CUB"/>
    <property type="match status" value="1"/>
</dbReference>